<keyword evidence="2" id="KW-0238">DNA-binding</keyword>
<evidence type="ECO:0000256" key="2">
    <source>
        <dbReference type="ARBA" id="ARBA00023125"/>
    </source>
</evidence>
<accession>A0A316D6J2</accession>
<sequence>MSTSVNVAIYIRVSTEEQAKEGFSLAAQKERLSQFANGLGWTIFDFYLDEGISAKDTNRPELQRMLKDMKGFRKQNPESEFVVLVFRLDRLTRSILDLFKLLELFEQHKVGFKSATEIFDTTTAIGRLFITIIGALAQWERENLAERVRVGMEQMVIEGKFHGGVAPFGYGMGKDGKLEIKEEEASTVKIIFDRYLKGMGDDNLCRWLNQMGYKTKKSGSIWHGSTVRQILQNPIYIGSLRWNMTTNAQYFEVENAAPAIISTEIFEQAQELRSSRTGDHPRTVNSDYLFTGRLICNRCGSPLSGTSSSFKGKKFKYYKCRGSLNGTCDLPTLNEDIMENCFLEYVRSLDITSAASEVAASKDAVEIDKNQEELQKLKSELEKVKSRKRKWQELYMDELITKDDLRKNTQQELDKEQELLRQISDLEGVTNQSRKSPEEIAVALQNFEMMWHLLAPAEKKSALGLLIDKMHVDTPITQHKKMRRQIDILNVSFR</sequence>
<dbReference type="Pfam" id="PF07508">
    <property type="entry name" value="Recombinase"/>
    <property type="match status" value="1"/>
</dbReference>
<comment type="caution">
    <text evidence="9">The sequence shown here is derived from an EMBL/GenBank/DDBJ whole genome shotgun (WGS) entry which is preliminary data.</text>
</comment>
<dbReference type="Pfam" id="PF13408">
    <property type="entry name" value="Zn_ribbon_recom"/>
    <property type="match status" value="1"/>
</dbReference>
<evidence type="ECO:0000256" key="6">
    <source>
        <dbReference type="SAM" id="Coils"/>
    </source>
</evidence>
<evidence type="ECO:0000256" key="3">
    <source>
        <dbReference type="ARBA" id="ARBA00023172"/>
    </source>
</evidence>
<dbReference type="PROSITE" id="PS51737">
    <property type="entry name" value="RECOMBINASE_DNA_BIND"/>
    <property type="match status" value="1"/>
</dbReference>
<dbReference type="RefSeq" id="WP_109689952.1">
    <property type="nucleotide sequence ID" value="NZ_QGGL01000012.1"/>
</dbReference>
<dbReference type="OrthoDB" id="9811097at2"/>
<evidence type="ECO:0000313" key="9">
    <source>
        <dbReference type="EMBL" id="PWK10214.1"/>
    </source>
</evidence>
<dbReference type="PANTHER" id="PTHR30461">
    <property type="entry name" value="DNA-INVERTASE FROM LAMBDOID PROPHAGE"/>
    <property type="match status" value="1"/>
</dbReference>
<dbReference type="InterPro" id="IPR006119">
    <property type="entry name" value="Resolv_N"/>
</dbReference>
<gene>
    <name evidence="9" type="ORF">C7459_11235</name>
</gene>
<dbReference type="InterPro" id="IPR006118">
    <property type="entry name" value="Recombinase_CS"/>
</dbReference>
<dbReference type="InterPro" id="IPR038109">
    <property type="entry name" value="DNA_bind_recomb_sf"/>
</dbReference>
<dbReference type="Proteomes" id="UP000245634">
    <property type="component" value="Unassembled WGS sequence"/>
</dbReference>
<dbReference type="InterPro" id="IPR025827">
    <property type="entry name" value="Zn_ribbon_recom_dom"/>
</dbReference>
<evidence type="ECO:0000259" key="7">
    <source>
        <dbReference type="PROSITE" id="PS51736"/>
    </source>
</evidence>
<dbReference type="SMART" id="SM00857">
    <property type="entry name" value="Resolvase"/>
    <property type="match status" value="1"/>
</dbReference>
<name>A0A316D6J2_9BACL</name>
<evidence type="ECO:0000259" key="8">
    <source>
        <dbReference type="PROSITE" id="PS51737"/>
    </source>
</evidence>
<dbReference type="SUPFAM" id="SSF53041">
    <property type="entry name" value="Resolvase-like"/>
    <property type="match status" value="1"/>
</dbReference>
<dbReference type="Gene3D" id="3.90.1750.20">
    <property type="entry name" value="Putative Large Serine Recombinase, Chain B, Domain 2"/>
    <property type="match status" value="1"/>
</dbReference>
<reference evidence="9 10" key="1">
    <citation type="submission" date="2018-05" db="EMBL/GenBank/DDBJ databases">
        <title>Genomic Encyclopedia of Type Strains, Phase IV (KMG-IV): sequencing the most valuable type-strain genomes for metagenomic binning, comparative biology and taxonomic classification.</title>
        <authorList>
            <person name="Goeker M."/>
        </authorList>
    </citation>
    <scope>NUCLEOTIDE SEQUENCE [LARGE SCALE GENOMIC DNA]</scope>
    <source>
        <strain evidence="9 10">DSM 18773</strain>
    </source>
</reference>
<feature type="active site" description="O-(5'-phospho-DNA)-serine intermediate" evidence="4 5">
    <location>
        <position position="14"/>
    </location>
</feature>
<dbReference type="InterPro" id="IPR011109">
    <property type="entry name" value="DNA_bind_recombinase_dom"/>
</dbReference>
<evidence type="ECO:0000256" key="4">
    <source>
        <dbReference type="PIRSR" id="PIRSR606118-50"/>
    </source>
</evidence>
<dbReference type="InterPro" id="IPR036162">
    <property type="entry name" value="Resolvase-like_N_sf"/>
</dbReference>
<dbReference type="AlphaFoldDB" id="A0A316D6J2"/>
<dbReference type="Gene3D" id="3.40.50.1390">
    <property type="entry name" value="Resolvase, N-terminal catalytic domain"/>
    <property type="match status" value="1"/>
</dbReference>
<dbReference type="Pfam" id="PF00239">
    <property type="entry name" value="Resolvase"/>
    <property type="match status" value="1"/>
</dbReference>
<feature type="coiled-coil region" evidence="6">
    <location>
        <begin position="360"/>
        <end position="426"/>
    </location>
</feature>
<keyword evidence="10" id="KW-1185">Reference proteome</keyword>
<keyword evidence="3" id="KW-0233">DNA recombination</keyword>
<feature type="domain" description="Recombinase" evidence="8">
    <location>
        <begin position="167"/>
        <end position="279"/>
    </location>
</feature>
<dbReference type="PANTHER" id="PTHR30461:SF23">
    <property type="entry name" value="DNA RECOMBINASE-RELATED"/>
    <property type="match status" value="1"/>
</dbReference>
<feature type="domain" description="Resolvase/invertase-type recombinase catalytic" evidence="7">
    <location>
        <begin position="6"/>
        <end position="159"/>
    </location>
</feature>
<keyword evidence="1" id="KW-0229">DNA integration</keyword>
<evidence type="ECO:0000313" key="10">
    <source>
        <dbReference type="Proteomes" id="UP000245634"/>
    </source>
</evidence>
<proteinExistence type="predicted"/>
<protein>
    <submittedName>
        <fullName evidence="9">Site-specific DNA recombinase</fullName>
    </submittedName>
</protein>
<dbReference type="PROSITE" id="PS51736">
    <property type="entry name" value="RECOMBINASES_3"/>
    <property type="match status" value="1"/>
</dbReference>
<dbReference type="EMBL" id="QGGL01000012">
    <property type="protein sequence ID" value="PWK10214.1"/>
    <property type="molecule type" value="Genomic_DNA"/>
</dbReference>
<organism evidence="9 10">
    <name type="scientific">Tumebacillus permanentifrigoris</name>
    <dbReference type="NCBI Taxonomy" id="378543"/>
    <lineage>
        <taxon>Bacteria</taxon>
        <taxon>Bacillati</taxon>
        <taxon>Bacillota</taxon>
        <taxon>Bacilli</taxon>
        <taxon>Bacillales</taxon>
        <taxon>Alicyclobacillaceae</taxon>
        <taxon>Tumebacillus</taxon>
    </lineage>
</organism>
<keyword evidence="6" id="KW-0175">Coiled coil</keyword>
<evidence type="ECO:0000256" key="1">
    <source>
        <dbReference type="ARBA" id="ARBA00022908"/>
    </source>
</evidence>
<dbReference type="PROSITE" id="PS00397">
    <property type="entry name" value="RECOMBINASES_1"/>
    <property type="match status" value="1"/>
</dbReference>
<dbReference type="CDD" id="cd03768">
    <property type="entry name" value="SR_ResInv"/>
    <property type="match status" value="1"/>
</dbReference>
<dbReference type="GO" id="GO:0000150">
    <property type="term" value="F:DNA strand exchange activity"/>
    <property type="evidence" value="ECO:0007669"/>
    <property type="project" value="InterPro"/>
</dbReference>
<evidence type="ECO:0000256" key="5">
    <source>
        <dbReference type="PROSITE-ProRule" id="PRU10137"/>
    </source>
</evidence>
<dbReference type="GO" id="GO:0015074">
    <property type="term" value="P:DNA integration"/>
    <property type="evidence" value="ECO:0007669"/>
    <property type="project" value="UniProtKB-KW"/>
</dbReference>
<dbReference type="GO" id="GO:0003677">
    <property type="term" value="F:DNA binding"/>
    <property type="evidence" value="ECO:0007669"/>
    <property type="project" value="UniProtKB-KW"/>
</dbReference>
<dbReference type="InterPro" id="IPR050639">
    <property type="entry name" value="SSR_resolvase"/>
</dbReference>